<keyword evidence="3" id="KW-1185">Reference proteome</keyword>
<dbReference type="Pfam" id="PF14014">
    <property type="entry name" value="DUF4230"/>
    <property type="match status" value="1"/>
</dbReference>
<evidence type="ECO:0000313" key="2">
    <source>
        <dbReference type="EMBL" id="MFC1403715.1"/>
    </source>
</evidence>
<organism evidence="2 3">
    <name type="scientific">Streptacidiphilus cavernicola</name>
    <dbReference type="NCBI Taxonomy" id="3342716"/>
    <lineage>
        <taxon>Bacteria</taxon>
        <taxon>Bacillati</taxon>
        <taxon>Actinomycetota</taxon>
        <taxon>Actinomycetes</taxon>
        <taxon>Kitasatosporales</taxon>
        <taxon>Streptomycetaceae</taxon>
        <taxon>Streptacidiphilus</taxon>
    </lineage>
</organism>
<reference evidence="2 3" key="1">
    <citation type="submission" date="2024-09" db="EMBL/GenBank/DDBJ databases">
        <authorList>
            <person name="Lee S.D."/>
        </authorList>
    </citation>
    <scope>NUCLEOTIDE SEQUENCE [LARGE SCALE GENOMIC DNA]</scope>
    <source>
        <strain evidence="2 3">N1-5</strain>
    </source>
</reference>
<gene>
    <name evidence="2" type="ORF">ACEZDJ_20705</name>
</gene>
<feature type="transmembrane region" description="Helical" evidence="1">
    <location>
        <begin position="28"/>
        <end position="47"/>
    </location>
</feature>
<dbReference type="EMBL" id="JBHEZZ010000011">
    <property type="protein sequence ID" value="MFC1403715.1"/>
    <property type="molecule type" value="Genomic_DNA"/>
</dbReference>
<name>A0ABV6UQL1_9ACTN</name>
<comment type="caution">
    <text evidence="2">The sequence shown here is derived from an EMBL/GenBank/DDBJ whole genome shotgun (WGS) entry which is preliminary data.</text>
</comment>
<keyword evidence="1" id="KW-0812">Transmembrane</keyword>
<dbReference type="InterPro" id="IPR025324">
    <property type="entry name" value="DUF4230"/>
</dbReference>
<dbReference type="RefSeq" id="WP_084713307.1">
    <property type="nucleotide sequence ID" value="NZ_JBHEZZ010000011.1"/>
</dbReference>
<evidence type="ECO:0000313" key="3">
    <source>
        <dbReference type="Proteomes" id="UP001592528"/>
    </source>
</evidence>
<dbReference type="Proteomes" id="UP001592528">
    <property type="component" value="Unassembled WGS sequence"/>
</dbReference>
<sequence>MRSLRGDATETERPVVEERRYARRRVPWYISIPITFVVIVALFLAAGKFNWLPSLPNPFGTTTVDRSQPAVLQSIENMSHYEAADGNFQLVVDIDKEAKFLPSALLGKRTLYVAAGTVGSYVDMGKAGVTVSKDRRSATIVLPHAALDKTALDPKNSYTYAEQRGLFNRIGDFFSSNPNNQQQLDVLAAQKIEAAAAASGLTTRAEQNTSAMLKGLLGSLGFTSVTVTYK</sequence>
<evidence type="ECO:0000256" key="1">
    <source>
        <dbReference type="SAM" id="Phobius"/>
    </source>
</evidence>
<accession>A0ABV6UQL1</accession>
<proteinExistence type="predicted"/>
<protein>
    <submittedName>
        <fullName evidence="2">DUF4230 domain-containing protein</fullName>
    </submittedName>
</protein>
<keyword evidence="1" id="KW-0472">Membrane</keyword>
<keyword evidence="1" id="KW-1133">Transmembrane helix</keyword>